<dbReference type="GO" id="GO:0016491">
    <property type="term" value="F:oxidoreductase activity"/>
    <property type="evidence" value="ECO:0007669"/>
    <property type="project" value="UniProtKB-KW"/>
</dbReference>
<reference evidence="2" key="1">
    <citation type="journal article" date="2020" name="Stud. Mycol.">
        <title>101 Dothideomycetes genomes: a test case for predicting lifestyles and emergence of pathogens.</title>
        <authorList>
            <person name="Haridas S."/>
            <person name="Albert R."/>
            <person name="Binder M."/>
            <person name="Bloem J."/>
            <person name="Labutti K."/>
            <person name="Salamov A."/>
            <person name="Andreopoulos B."/>
            <person name="Baker S."/>
            <person name="Barry K."/>
            <person name="Bills G."/>
            <person name="Bluhm B."/>
            <person name="Cannon C."/>
            <person name="Castanera R."/>
            <person name="Culley D."/>
            <person name="Daum C."/>
            <person name="Ezra D."/>
            <person name="Gonzalez J."/>
            <person name="Henrissat B."/>
            <person name="Kuo A."/>
            <person name="Liang C."/>
            <person name="Lipzen A."/>
            <person name="Lutzoni F."/>
            <person name="Magnuson J."/>
            <person name="Mondo S."/>
            <person name="Nolan M."/>
            <person name="Ohm R."/>
            <person name="Pangilinan J."/>
            <person name="Park H.-J."/>
            <person name="Ramirez L."/>
            <person name="Alfaro M."/>
            <person name="Sun H."/>
            <person name="Tritt A."/>
            <person name="Yoshinaga Y."/>
            <person name="Zwiers L.-H."/>
            <person name="Turgeon B."/>
            <person name="Goodwin S."/>
            <person name="Spatafora J."/>
            <person name="Crous P."/>
            <person name="Grigoriev I."/>
        </authorList>
    </citation>
    <scope>NUCLEOTIDE SEQUENCE</scope>
    <source>
        <strain evidence="2">ATCC 36951</strain>
    </source>
</reference>
<dbReference type="Pfam" id="PF00106">
    <property type="entry name" value="adh_short"/>
    <property type="match status" value="1"/>
</dbReference>
<name>A0A6A6CPC5_ZASCE</name>
<organism evidence="2 3">
    <name type="scientific">Zasmidium cellare ATCC 36951</name>
    <dbReference type="NCBI Taxonomy" id="1080233"/>
    <lineage>
        <taxon>Eukaryota</taxon>
        <taxon>Fungi</taxon>
        <taxon>Dikarya</taxon>
        <taxon>Ascomycota</taxon>
        <taxon>Pezizomycotina</taxon>
        <taxon>Dothideomycetes</taxon>
        <taxon>Dothideomycetidae</taxon>
        <taxon>Mycosphaerellales</taxon>
        <taxon>Mycosphaerellaceae</taxon>
        <taxon>Zasmidium</taxon>
    </lineage>
</organism>
<dbReference type="SUPFAM" id="SSF51735">
    <property type="entry name" value="NAD(P)-binding Rossmann-fold domains"/>
    <property type="match status" value="1"/>
</dbReference>
<dbReference type="InterPro" id="IPR002347">
    <property type="entry name" value="SDR_fam"/>
</dbReference>
<proteinExistence type="predicted"/>
<dbReference type="EMBL" id="ML993592">
    <property type="protein sequence ID" value="KAF2167970.1"/>
    <property type="molecule type" value="Genomic_DNA"/>
</dbReference>
<dbReference type="PANTHER" id="PTHR43157:SF22">
    <property type="entry name" value="SHORT-CHAIN DEHYDROGENASE_REDUCTASE PHMF"/>
    <property type="match status" value="1"/>
</dbReference>
<keyword evidence="1" id="KW-0560">Oxidoreductase</keyword>
<dbReference type="RefSeq" id="XP_033668859.1">
    <property type="nucleotide sequence ID" value="XM_033812502.1"/>
</dbReference>
<evidence type="ECO:0000313" key="2">
    <source>
        <dbReference type="EMBL" id="KAF2167970.1"/>
    </source>
</evidence>
<evidence type="ECO:0008006" key="4">
    <source>
        <dbReference type="Google" id="ProtNLM"/>
    </source>
</evidence>
<dbReference type="PRINTS" id="PR00081">
    <property type="entry name" value="GDHRDH"/>
</dbReference>
<dbReference type="Proteomes" id="UP000799537">
    <property type="component" value="Unassembled WGS sequence"/>
</dbReference>
<dbReference type="AlphaFoldDB" id="A0A6A6CPC5"/>
<dbReference type="InterPro" id="IPR036291">
    <property type="entry name" value="NAD(P)-bd_dom_sf"/>
</dbReference>
<dbReference type="PANTHER" id="PTHR43157">
    <property type="entry name" value="PHOSPHATIDYLINOSITOL-GLYCAN BIOSYNTHESIS CLASS F PROTEIN-RELATED"/>
    <property type="match status" value="1"/>
</dbReference>
<sequence>MSATKLESVFSLARLKASRHEKLHPPAETTPSFKGKTVLITGANTGVDFEAALKFAKLGASQVILGSRSLQKGEDAAAKIKTLVPNCGTIVVWTLDMLDYESIKEFARRAEEEIERLDIAILNAGVVKAKHEASRYGWEQTLQVNVISTAYLALLLLPTLRASRTTTSRPVLIPISSDVHETVLALDPAATSDPQGILEFYSRASTFDSVRQYAVSKLFLEYCICALAALTKPKDPDVLVISTAPGATASGLAHEQPAVLRAAFTLYTAVFQRKTEEGARSYVSAAALGPEAHGRFWQSDELRE</sequence>
<accession>A0A6A6CPC5</accession>
<protein>
    <recommendedName>
        <fullName evidence="4">NAD(P)-binding protein</fullName>
    </recommendedName>
</protein>
<evidence type="ECO:0000256" key="1">
    <source>
        <dbReference type="ARBA" id="ARBA00023002"/>
    </source>
</evidence>
<keyword evidence="3" id="KW-1185">Reference proteome</keyword>
<dbReference type="Gene3D" id="3.40.50.720">
    <property type="entry name" value="NAD(P)-binding Rossmann-like Domain"/>
    <property type="match status" value="1"/>
</dbReference>
<gene>
    <name evidence="2" type="ORF">M409DRAFT_53908</name>
</gene>
<dbReference type="OrthoDB" id="542013at2759"/>
<dbReference type="GeneID" id="54565774"/>
<evidence type="ECO:0000313" key="3">
    <source>
        <dbReference type="Proteomes" id="UP000799537"/>
    </source>
</evidence>